<dbReference type="NCBIfam" id="TIGR01764">
    <property type="entry name" value="excise"/>
    <property type="match status" value="1"/>
</dbReference>
<comment type="caution">
    <text evidence="2">The sequence shown here is derived from an EMBL/GenBank/DDBJ whole genome shotgun (WGS) entry which is preliminary data.</text>
</comment>
<protein>
    <submittedName>
        <fullName evidence="2">Helix-turn-helix domain-containing protein</fullName>
    </submittedName>
</protein>
<reference evidence="2 3" key="1">
    <citation type="submission" date="2020-02" db="EMBL/GenBank/DDBJ databases">
        <authorList>
            <person name="Li X.-J."/>
            <person name="Feng X.-M."/>
        </authorList>
    </citation>
    <scope>NUCLEOTIDE SEQUENCE [LARGE SCALE GENOMIC DNA]</scope>
    <source>
        <strain evidence="2 3">CGMCC 4.7225</strain>
    </source>
</reference>
<dbReference type="GO" id="GO:0003677">
    <property type="term" value="F:DNA binding"/>
    <property type="evidence" value="ECO:0007669"/>
    <property type="project" value="InterPro"/>
</dbReference>
<gene>
    <name evidence="2" type="ORF">G1H11_16065</name>
</gene>
<dbReference type="RefSeq" id="WP_163819601.1">
    <property type="nucleotide sequence ID" value="NZ_JAAGOB010000008.1"/>
</dbReference>
<dbReference type="InterPro" id="IPR010093">
    <property type="entry name" value="SinI_DNA-bd"/>
</dbReference>
<feature type="domain" description="Helix-turn-helix" evidence="1">
    <location>
        <begin position="45"/>
        <end position="89"/>
    </location>
</feature>
<dbReference type="EMBL" id="JAAGOB010000008">
    <property type="protein sequence ID" value="NED96824.1"/>
    <property type="molecule type" value="Genomic_DNA"/>
</dbReference>
<keyword evidence="3" id="KW-1185">Reference proteome</keyword>
<dbReference type="InterPro" id="IPR041657">
    <property type="entry name" value="HTH_17"/>
</dbReference>
<evidence type="ECO:0000259" key="1">
    <source>
        <dbReference type="Pfam" id="PF12728"/>
    </source>
</evidence>
<evidence type="ECO:0000313" key="3">
    <source>
        <dbReference type="Proteomes" id="UP000469185"/>
    </source>
</evidence>
<name>A0A6N9YPC4_9ACTN</name>
<dbReference type="AlphaFoldDB" id="A0A6N9YPC4"/>
<sequence length="115" mass="12361">MANNASDRLVVGHATRHTRATHSNGWRNTVKRTLPTRANREPRSWYSVAEVARMLGMSQMTVYRAIAEGSFPAVKIRGRLIVPAKALAAMEDAATTAQGVVDSADYVPPSTAGAP</sequence>
<dbReference type="Proteomes" id="UP000469185">
    <property type="component" value="Unassembled WGS sequence"/>
</dbReference>
<dbReference type="Pfam" id="PF12728">
    <property type="entry name" value="HTH_17"/>
    <property type="match status" value="1"/>
</dbReference>
<accession>A0A6N9YPC4</accession>
<proteinExistence type="predicted"/>
<evidence type="ECO:0000313" key="2">
    <source>
        <dbReference type="EMBL" id="NED96824.1"/>
    </source>
</evidence>
<organism evidence="2 3">
    <name type="scientific">Phytoactinopolyspora alkaliphila</name>
    <dbReference type="NCBI Taxonomy" id="1783498"/>
    <lineage>
        <taxon>Bacteria</taxon>
        <taxon>Bacillati</taxon>
        <taxon>Actinomycetota</taxon>
        <taxon>Actinomycetes</taxon>
        <taxon>Jiangellales</taxon>
        <taxon>Jiangellaceae</taxon>
        <taxon>Phytoactinopolyspora</taxon>
    </lineage>
</organism>